<keyword evidence="5" id="KW-0472">Membrane</keyword>
<sequence length="189" mass="20274">MTDSTTEDVEAIGGEAALARPYARAVFELANSKGELAQWSEQLALMAAVASSETMRSLLDNPRLTRDDAANLMIRACGDDIGEGAVNLLKMLAENGRLDQLPMIDVLFRQFRDDAEGTVKAEVLSAQPLSEEQKSAIASALKQRLGRDVQLNCSVNEDLVGGAVIRAGDLVIDGSAVEHLRQLSNALVH</sequence>
<organism evidence="7">
    <name type="scientific">hydrothermal vent metagenome</name>
    <dbReference type="NCBI Taxonomy" id="652676"/>
    <lineage>
        <taxon>unclassified sequences</taxon>
        <taxon>metagenomes</taxon>
        <taxon>ecological metagenomes</taxon>
    </lineage>
</organism>
<evidence type="ECO:0000313" key="7">
    <source>
        <dbReference type="EMBL" id="VAW74368.1"/>
    </source>
</evidence>
<dbReference type="GO" id="GO:0046933">
    <property type="term" value="F:proton-transporting ATP synthase activity, rotational mechanism"/>
    <property type="evidence" value="ECO:0007669"/>
    <property type="project" value="InterPro"/>
</dbReference>
<dbReference type="HAMAP" id="MF_01416">
    <property type="entry name" value="ATP_synth_delta_bact"/>
    <property type="match status" value="1"/>
</dbReference>
<accession>A0A3B0Y151</accession>
<evidence type="ECO:0000256" key="2">
    <source>
        <dbReference type="ARBA" id="ARBA00022448"/>
    </source>
</evidence>
<dbReference type="GO" id="GO:0016020">
    <property type="term" value="C:membrane"/>
    <property type="evidence" value="ECO:0007669"/>
    <property type="project" value="UniProtKB-SubCell"/>
</dbReference>
<keyword evidence="6" id="KW-0066">ATP synthesis</keyword>
<dbReference type="PRINTS" id="PR00125">
    <property type="entry name" value="ATPASEDELTA"/>
</dbReference>
<dbReference type="EC" id="3.6.3.14" evidence="7"/>
<dbReference type="InterPro" id="IPR026015">
    <property type="entry name" value="ATP_synth_OSCP/delta_N_sf"/>
</dbReference>
<gene>
    <name evidence="7" type="ORF">MNBD_GAMMA14-1192</name>
</gene>
<dbReference type="GO" id="GO:0016787">
    <property type="term" value="F:hydrolase activity"/>
    <property type="evidence" value="ECO:0007669"/>
    <property type="project" value="UniProtKB-KW"/>
</dbReference>
<evidence type="ECO:0000256" key="5">
    <source>
        <dbReference type="ARBA" id="ARBA00023136"/>
    </source>
</evidence>
<dbReference type="EMBL" id="UOFM01000093">
    <property type="protein sequence ID" value="VAW74368.1"/>
    <property type="molecule type" value="Genomic_DNA"/>
</dbReference>
<reference evidence="7" key="1">
    <citation type="submission" date="2018-06" db="EMBL/GenBank/DDBJ databases">
        <authorList>
            <person name="Zhirakovskaya E."/>
        </authorList>
    </citation>
    <scope>NUCLEOTIDE SEQUENCE</scope>
</reference>
<dbReference type="InterPro" id="IPR020781">
    <property type="entry name" value="ATPase_OSCP/d_CS"/>
</dbReference>
<dbReference type="Pfam" id="PF00213">
    <property type="entry name" value="OSCP"/>
    <property type="match status" value="1"/>
</dbReference>
<evidence type="ECO:0000256" key="4">
    <source>
        <dbReference type="ARBA" id="ARBA00023065"/>
    </source>
</evidence>
<dbReference type="AlphaFoldDB" id="A0A3B0Y151"/>
<evidence type="ECO:0000256" key="1">
    <source>
        <dbReference type="ARBA" id="ARBA00004370"/>
    </source>
</evidence>
<name>A0A3B0Y151_9ZZZZ</name>
<dbReference type="NCBIfam" id="TIGR01145">
    <property type="entry name" value="ATP_synt_delta"/>
    <property type="match status" value="1"/>
</dbReference>
<dbReference type="Gene3D" id="1.10.520.20">
    <property type="entry name" value="N-terminal domain of the delta subunit of the F1F0-ATP synthase"/>
    <property type="match status" value="1"/>
</dbReference>
<evidence type="ECO:0000256" key="6">
    <source>
        <dbReference type="ARBA" id="ARBA00023310"/>
    </source>
</evidence>
<dbReference type="PROSITE" id="PS00389">
    <property type="entry name" value="ATPASE_DELTA"/>
    <property type="match status" value="1"/>
</dbReference>
<protein>
    <submittedName>
        <fullName evidence="7">ATP synthase delta chain</fullName>
        <ecNumber evidence="7">3.6.3.14</ecNumber>
    </submittedName>
</protein>
<comment type="subcellular location">
    <subcellularLocation>
        <location evidence="1">Membrane</location>
    </subcellularLocation>
</comment>
<dbReference type="NCBIfam" id="NF004402">
    <property type="entry name" value="PRK05758.2-2"/>
    <property type="match status" value="1"/>
</dbReference>
<dbReference type="InterPro" id="IPR000711">
    <property type="entry name" value="ATPase_OSCP/dsu"/>
</dbReference>
<proteinExistence type="inferred from homology"/>
<dbReference type="PANTHER" id="PTHR11910">
    <property type="entry name" value="ATP SYNTHASE DELTA CHAIN"/>
    <property type="match status" value="1"/>
</dbReference>
<keyword evidence="7" id="KW-0378">Hydrolase</keyword>
<dbReference type="SUPFAM" id="SSF47928">
    <property type="entry name" value="N-terminal domain of the delta subunit of the F1F0-ATP synthase"/>
    <property type="match status" value="1"/>
</dbReference>
<keyword evidence="4" id="KW-0406">Ion transport</keyword>
<keyword evidence="2" id="KW-0813">Transport</keyword>
<evidence type="ECO:0000256" key="3">
    <source>
        <dbReference type="ARBA" id="ARBA00022781"/>
    </source>
</evidence>
<keyword evidence="3" id="KW-0375">Hydrogen ion transport</keyword>